<evidence type="ECO:0000259" key="3">
    <source>
        <dbReference type="Pfam" id="PF13472"/>
    </source>
</evidence>
<evidence type="ECO:0000256" key="1">
    <source>
        <dbReference type="SAM" id="MobiDB-lite"/>
    </source>
</evidence>
<reference evidence="4 5" key="1">
    <citation type="submission" date="2018-05" db="EMBL/GenBank/DDBJ databases">
        <title>Animal gut microbial communities from fecal samples from Wisconsin, USA.</title>
        <authorList>
            <person name="Neumann A."/>
        </authorList>
    </citation>
    <scope>NUCLEOTIDE SEQUENCE [LARGE SCALE GENOMIC DNA]</scope>
    <source>
        <strain evidence="4 5">UWS4</strain>
    </source>
</reference>
<keyword evidence="5" id="KW-1185">Reference proteome</keyword>
<feature type="compositionally biased region" description="Basic residues" evidence="1">
    <location>
        <begin position="463"/>
        <end position="479"/>
    </location>
</feature>
<dbReference type="PANTHER" id="PTHR30383:SF29">
    <property type="entry name" value="SGNH HYDROLASE-TYPE ESTERASE DOMAIN-CONTAINING PROTEIN"/>
    <property type="match status" value="1"/>
</dbReference>
<dbReference type="Proteomes" id="UP000245523">
    <property type="component" value="Unassembled WGS sequence"/>
</dbReference>
<feature type="chain" id="PRO_5046129839" evidence="2">
    <location>
        <begin position="23"/>
        <end position="479"/>
    </location>
</feature>
<feature type="region of interest" description="Disordered" evidence="1">
    <location>
        <begin position="458"/>
        <end position="479"/>
    </location>
</feature>
<dbReference type="Gene3D" id="3.40.50.1110">
    <property type="entry name" value="SGNH hydrolase"/>
    <property type="match status" value="1"/>
</dbReference>
<organism evidence="4 5">
    <name type="scientific">Hallerella porci</name>
    <dbReference type="NCBI Taxonomy" id="1945871"/>
    <lineage>
        <taxon>Bacteria</taxon>
        <taxon>Pseudomonadati</taxon>
        <taxon>Fibrobacterota</taxon>
        <taxon>Fibrobacteria</taxon>
        <taxon>Fibrobacterales</taxon>
        <taxon>Fibrobacteraceae</taxon>
        <taxon>Hallerella</taxon>
    </lineage>
</organism>
<proteinExistence type="predicted"/>
<keyword evidence="2" id="KW-0732">Signal</keyword>
<dbReference type="PANTHER" id="PTHR30383">
    <property type="entry name" value="THIOESTERASE 1/PROTEASE 1/LYSOPHOSPHOLIPASE L1"/>
    <property type="match status" value="1"/>
</dbReference>
<accession>A0ABX5LUL6</accession>
<dbReference type="Gene3D" id="2.60.120.1360">
    <property type="match status" value="1"/>
</dbReference>
<dbReference type="InterPro" id="IPR036514">
    <property type="entry name" value="SGNH_hydro_sf"/>
</dbReference>
<comment type="caution">
    <text evidence="4">The sequence shown here is derived from an EMBL/GenBank/DDBJ whole genome shotgun (WGS) entry which is preliminary data.</text>
</comment>
<dbReference type="Pfam" id="PF13472">
    <property type="entry name" value="Lipase_GDSL_2"/>
    <property type="match status" value="1"/>
</dbReference>
<dbReference type="EMBL" id="QGHD01000001">
    <property type="protein sequence ID" value="PWL04155.1"/>
    <property type="molecule type" value="Genomic_DNA"/>
</dbReference>
<evidence type="ECO:0000313" key="4">
    <source>
        <dbReference type="EMBL" id="PWL04155.1"/>
    </source>
</evidence>
<dbReference type="InterPro" id="IPR013830">
    <property type="entry name" value="SGNH_hydro"/>
</dbReference>
<name>A0ABX5LUL6_9BACT</name>
<sequence>MTKKIFFHFLFAIFLFPTTLLAGSKTINLPIDTAKNHIIFPAGNAAFAPFLRKFDSLTFTGKGNINILHLGGSHLQADVISNRTRVRLLKELKIPAAGRGFVFPYAAAKTNTPVSYASRKKGHFKWKRSVLKGKRPPLGVLGFEVTTIDPDAEVRIVLDSRIPDEDFWNFTQVRVFGFSPDSIEPILQLERGGVYYHGERDSLSDSFAFDLPVRADSLILSFPWPNAHKEKRLRDTLSKLSPAEQDSLFANSHFFNSQPSFTLTGILLNDTIPGLIYNSIGVNGADMKAYLSLENLERDLEFSKPDLVIFAIGINDANVEIFNSELFKARYDTLIARIQSVSPQAAFIFVSNNDCYLTSTKQPNLNSVLVAQAGYDLAKKHKGGFWDLYGVMGGFKSIETWQKADYAKKDHVHFKNAGYELLGDLFYDALKEVMRPEAPSISVIPQNLPALGRLPTANAPAKSIKHSKSKKSAHKKVKK</sequence>
<evidence type="ECO:0000256" key="2">
    <source>
        <dbReference type="SAM" id="SignalP"/>
    </source>
</evidence>
<feature type="signal peptide" evidence="2">
    <location>
        <begin position="1"/>
        <end position="22"/>
    </location>
</feature>
<feature type="domain" description="SGNH hydrolase-type esterase" evidence="3">
    <location>
        <begin position="273"/>
        <end position="421"/>
    </location>
</feature>
<dbReference type="SUPFAM" id="SSF52266">
    <property type="entry name" value="SGNH hydrolase"/>
    <property type="match status" value="1"/>
</dbReference>
<evidence type="ECO:0000313" key="5">
    <source>
        <dbReference type="Proteomes" id="UP000245523"/>
    </source>
</evidence>
<dbReference type="InterPro" id="IPR051532">
    <property type="entry name" value="Ester_Hydrolysis_Enzymes"/>
</dbReference>
<gene>
    <name evidence="4" type="ORF">B0H50_101167</name>
</gene>
<protein>
    <submittedName>
        <fullName evidence="4">GDSL-like lipase/acylhydrolase family protein</fullName>
    </submittedName>
</protein>
<dbReference type="RefSeq" id="WP_109587085.1">
    <property type="nucleotide sequence ID" value="NZ_QGHD01000001.1"/>
</dbReference>